<evidence type="ECO:0000313" key="4">
    <source>
        <dbReference type="Proteomes" id="UP001168620"/>
    </source>
</evidence>
<dbReference type="Pfam" id="PF02470">
    <property type="entry name" value="MlaD"/>
    <property type="match status" value="1"/>
</dbReference>
<evidence type="ECO:0000259" key="2">
    <source>
        <dbReference type="Pfam" id="PF11887"/>
    </source>
</evidence>
<feature type="domain" description="Mammalian cell entry C-terminal" evidence="2">
    <location>
        <begin position="133"/>
        <end position="299"/>
    </location>
</feature>
<dbReference type="PANTHER" id="PTHR33371:SF15">
    <property type="entry name" value="LIPOPROTEIN LPRN"/>
    <property type="match status" value="1"/>
</dbReference>
<dbReference type="PROSITE" id="PS00430">
    <property type="entry name" value="TONB_DEPENDENT_REC_1"/>
    <property type="match status" value="1"/>
</dbReference>
<accession>A0ABT8FLS8</accession>
<dbReference type="InterPro" id="IPR003399">
    <property type="entry name" value="Mce/MlaD"/>
</dbReference>
<dbReference type="EMBL" id="JAUHJQ010000012">
    <property type="protein sequence ID" value="MDN4175337.1"/>
    <property type="molecule type" value="Genomic_DNA"/>
</dbReference>
<keyword evidence="4" id="KW-1185">Reference proteome</keyword>
<protein>
    <submittedName>
        <fullName evidence="3">MCE family protein</fullName>
    </submittedName>
</protein>
<proteinExistence type="predicted"/>
<dbReference type="NCBIfam" id="TIGR00996">
    <property type="entry name" value="Mtu_fam_mce"/>
    <property type="match status" value="1"/>
</dbReference>
<dbReference type="Proteomes" id="UP001168620">
    <property type="component" value="Unassembled WGS sequence"/>
</dbReference>
<gene>
    <name evidence="3" type="ORF">QWY28_20395</name>
</gene>
<sequence>MTRTRTRTRTRASRGVVGLVALAVAVPLLGACDFDGAYDLPLPGSPVSGEETFTVTAEFGDVLNVVPRSPVMVSDVVVGEVDEVERDGWNAVVRLKIRSDIELPDNAVAEIRQTSLLGEKYVALEEPTGRARGRLEDGDRLDLADTGRNPEVEEVLGALSFLLSGGGVGQIKQISDEVNDMLSGRTDDVRSLFGQLEQLVGGLDEQKDDIISAMESLDRLATTLNRESETITDAIEATGPALEVLNQQHEQLVSMLRQLDELGEVGTRVINGTKENLLADLDHLRPILRRLNETGDSLPRGLSLLISFPFPEQASEIVKGDYANAKFALDVSLEGLTQLIEQPGNGPTIPLPDIPGLPDLPDIPLPDIPGLPTLPGLGRAGTDGYTRDASVGTGGGLLAGGLG</sequence>
<dbReference type="InterPro" id="IPR005693">
    <property type="entry name" value="Mce"/>
</dbReference>
<dbReference type="RefSeq" id="WP_300954585.1">
    <property type="nucleotide sequence ID" value="NZ_JAUHJQ010000012.1"/>
</dbReference>
<reference evidence="3" key="1">
    <citation type="submission" date="2023-06" db="EMBL/GenBank/DDBJ databases">
        <title>Draft genome sequence of Nocardioides sp. SOB77.</title>
        <authorList>
            <person name="Zhang G."/>
        </authorList>
    </citation>
    <scope>NUCLEOTIDE SEQUENCE</scope>
    <source>
        <strain evidence="3">SOB77</strain>
    </source>
</reference>
<organism evidence="3 4">
    <name type="scientific">Nocardioides oceani</name>
    <dbReference type="NCBI Taxonomy" id="3058369"/>
    <lineage>
        <taxon>Bacteria</taxon>
        <taxon>Bacillati</taxon>
        <taxon>Actinomycetota</taxon>
        <taxon>Actinomycetes</taxon>
        <taxon>Propionibacteriales</taxon>
        <taxon>Nocardioidaceae</taxon>
        <taxon>Nocardioides</taxon>
    </lineage>
</organism>
<dbReference type="PROSITE" id="PS51257">
    <property type="entry name" value="PROKAR_LIPOPROTEIN"/>
    <property type="match status" value="1"/>
</dbReference>
<dbReference type="InterPro" id="IPR052336">
    <property type="entry name" value="MlaD_Phospholipid_Transporter"/>
</dbReference>
<evidence type="ECO:0000313" key="3">
    <source>
        <dbReference type="EMBL" id="MDN4175337.1"/>
    </source>
</evidence>
<dbReference type="InterPro" id="IPR010916">
    <property type="entry name" value="TonB_box_CS"/>
</dbReference>
<evidence type="ECO:0000259" key="1">
    <source>
        <dbReference type="Pfam" id="PF02470"/>
    </source>
</evidence>
<name>A0ABT8FLS8_9ACTN</name>
<dbReference type="InterPro" id="IPR024516">
    <property type="entry name" value="Mce_C"/>
</dbReference>
<dbReference type="Pfam" id="PF11887">
    <property type="entry name" value="Mce4_CUP1"/>
    <property type="match status" value="1"/>
</dbReference>
<dbReference type="PANTHER" id="PTHR33371">
    <property type="entry name" value="INTERMEMBRANE PHOSPHOLIPID TRANSPORT SYSTEM BINDING PROTEIN MLAD-RELATED"/>
    <property type="match status" value="1"/>
</dbReference>
<feature type="domain" description="Mce/MlaD" evidence="1">
    <location>
        <begin position="53"/>
        <end position="126"/>
    </location>
</feature>
<comment type="caution">
    <text evidence="3">The sequence shown here is derived from an EMBL/GenBank/DDBJ whole genome shotgun (WGS) entry which is preliminary data.</text>
</comment>